<dbReference type="PANTHER" id="PTHR21660:SF1">
    <property type="entry name" value="ACYL-COENZYME A THIOESTERASE 13"/>
    <property type="match status" value="1"/>
</dbReference>
<dbReference type="OrthoDB" id="9813282at2"/>
<name>A0A1R3WZN3_9RHOB</name>
<dbReference type="PANTHER" id="PTHR21660">
    <property type="entry name" value="THIOESTERASE SUPERFAMILY MEMBER-RELATED"/>
    <property type="match status" value="1"/>
</dbReference>
<dbReference type="Proteomes" id="UP000186997">
    <property type="component" value="Unassembled WGS sequence"/>
</dbReference>
<dbReference type="CDD" id="cd03443">
    <property type="entry name" value="PaaI_thioesterase"/>
    <property type="match status" value="1"/>
</dbReference>
<evidence type="ECO:0000256" key="2">
    <source>
        <dbReference type="ARBA" id="ARBA00022801"/>
    </source>
</evidence>
<dbReference type="RefSeq" id="WP_076659243.1">
    <property type="nucleotide sequence ID" value="NZ_FTPR01000001.1"/>
</dbReference>
<feature type="domain" description="Thioesterase" evidence="3">
    <location>
        <begin position="69"/>
        <end position="144"/>
    </location>
</feature>
<comment type="similarity">
    <text evidence="1">Belongs to the thioesterase PaaI family.</text>
</comment>
<dbReference type="Gene3D" id="3.10.129.10">
    <property type="entry name" value="Hotdog Thioesterase"/>
    <property type="match status" value="1"/>
</dbReference>
<dbReference type="InterPro" id="IPR003736">
    <property type="entry name" value="PAAI_dom"/>
</dbReference>
<reference evidence="5" key="1">
    <citation type="submission" date="2017-01" db="EMBL/GenBank/DDBJ databases">
        <authorList>
            <person name="Varghese N."/>
            <person name="Submissions S."/>
        </authorList>
    </citation>
    <scope>NUCLEOTIDE SEQUENCE [LARGE SCALE GENOMIC DNA]</scope>
    <source>
        <strain evidence="5">DSM 29591</strain>
    </source>
</reference>
<dbReference type="AlphaFoldDB" id="A0A1R3WZN3"/>
<dbReference type="NCBIfam" id="TIGR00369">
    <property type="entry name" value="unchar_dom_1"/>
    <property type="match status" value="1"/>
</dbReference>
<organism evidence="4 5">
    <name type="scientific">Yoonia rosea</name>
    <dbReference type="NCBI Taxonomy" id="287098"/>
    <lineage>
        <taxon>Bacteria</taxon>
        <taxon>Pseudomonadati</taxon>
        <taxon>Pseudomonadota</taxon>
        <taxon>Alphaproteobacteria</taxon>
        <taxon>Rhodobacterales</taxon>
        <taxon>Paracoccaceae</taxon>
        <taxon>Yoonia</taxon>
    </lineage>
</organism>
<dbReference type="SUPFAM" id="SSF54637">
    <property type="entry name" value="Thioesterase/thiol ester dehydrase-isomerase"/>
    <property type="match status" value="1"/>
</dbReference>
<evidence type="ECO:0000256" key="1">
    <source>
        <dbReference type="ARBA" id="ARBA00008324"/>
    </source>
</evidence>
<evidence type="ECO:0000259" key="3">
    <source>
        <dbReference type="Pfam" id="PF03061"/>
    </source>
</evidence>
<dbReference type="GO" id="GO:0047617">
    <property type="term" value="F:fatty acyl-CoA hydrolase activity"/>
    <property type="evidence" value="ECO:0007669"/>
    <property type="project" value="InterPro"/>
</dbReference>
<keyword evidence="5" id="KW-1185">Reference proteome</keyword>
<gene>
    <name evidence="4" type="ORF">SAMN05421665_1791</name>
</gene>
<protein>
    <submittedName>
        <fullName evidence="4">Uncharacterized domain 1-containing protein</fullName>
    </submittedName>
</protein>
<dbReference type="InterPro" id="IPR039298">
    <property type="entry name" value="ACOT13"/>
</dbReference>
<evidence type="ECO:0000313" key="4">
    <source>
        <dbReference type="EMBL" id="SIT84097.1"/>
    </source>
</evidence>
<proteinExistence type="inferred from homology"/>
<sequence>MFTATTPEEMPDLETTLSMSGLEFMQAMQDGRISRPPISALMGYSLEAVEKGQVTFRGKPEFQHSNPAGGVHGGWYGTLLDSCMSCAVMTMTPKGSVYTTLEYKVNLVGAIPIGAEILATGIIEHAGRSTGVARGEIRDATTGKLYATGSATCLIMKLRGD</sequence>
<dbReference type="InterPro" id="IPR029069">
    <property type="entry name" value="HotDog_dom_sf"/>
</dbReference>
<dbReference type="InterPro" id="IPR006683">
    <property type="entry name" value="Thioestr_dom"/>
</dbReference>
<dbReference type="STRING" id="287098.SAMN05421665_1791"/>
<accession>A0A1R3WZN3</accession>
<keyword evidence="2" id="KW-0378">Hydrolase</keyword>
<evidence type="ECO:0000313" key="5">
    <source>
        <dbReference type="Proteomes" id="UP000186997"/>
    </source>
</evidence>
<dbReference type="Pfam" id="PF03061">
    <property type="entry name" value="4HBT"/>
    <property type="match status" value="1"/>
</dbReference>
<dbReference type="EMBL" id="FTPR01000001">
    <property type="protein sequence ID" value="SIT84097.1"/>
    <property type="molecule type" value="Genomic_DNA"/>
</dbReference>